<keyword evidence="2" id="KW-0472">Membrane</keyword>
<dbReference type="RefSeq" id="WP_090262777.1">
    <property type="nucleotide sequence ID" value="NZ_FNDS01000004.1"/>
</dbReference>
<dbReference type="STRING" id="428992.SAMN05216272_104366"/>
<dbReference type="EMBL" id="FNDS01000004">
    <property type="protein sequence ID" value="SDH95577.1"/>
    <property type="molecule type" value="Genomic_DNA"/>
</dbReference>
<gene>
    <name evidence="3" type="ORF">SAMN05216272_104366</name>
</gene>
<keyword evidence="4" id="KW-1185">Reference proteome</keyword>
<proteinExistence type="predicted"/>
<feature type="compositionally biased region" description="Basic and acidic residues" evidence="1">
    <location>
        <begin position="63"/>
        <end position="76"/>
    </location>
</feature>
<evidence type="ECO:0000256" key="1">
    <source>
        <dbReference type="SAM" id="MobiDB-lite"/>
    </source>
</evidence>
<protein>
    <submittedName>
        <fullName evidence="3">Uncharacterized protein</fullName>
    </submittedName>
</protein>
<dbReference type="Proteomes" id="UP000199636">
    <property type="component" value="Unassembled WGS sequence"/>
</dbReference>
<evidence type="ECO:0000256" key="2">
    <source>
        <dbReference type="SAM" id="Phobius"/>
    </source>
</evidence>
<keyword evidence="2" id="KW-0812">Transmembrane</keyword>
<evidence type="ECO:0000313" key="4">
    <source>
        <dbReference type="Proteomes" id="UP000199636"/>
    </source>
</evidence>
<reference evidence="4" key="1">
    <citation type="submission" date="2016-10" db="EMBL/GenBank/DDBJ databases">
        <authorList>
            <person name="Varghese N."/>
            <person name="Submissions S."/>
        </authorList>
    </citation>
    <scope>NUCLEOTIDE SEQUENCE [LARGE SCALE GENOMIC DNA]</scope>
    <source>
        <strain evidence="4">CCM 7469</strain>
    </source>
</reference>
<feature type="transmembrane region" description="Helical" evidence="2">
    <location>
        <begin position="6"/>
        <end position="28"/>
    </location>
</feature>
<feature type="region of interest" description="Disordered" evidence="1">
    <location>
        <begin position="44"/>
        <end position="76"/>
    </location>
</feature>
<keyword evidence="2" id="KW-1133">Transmembrane helix</keyword>
<dbReference type="AlphaFoldDB" id="A0A1G8GMQ4"/>
<sequence>MPTDALTFIAGWLFFLFICVGLPLICVAHEISLWADRHNCTQAKPVQGRRPGLSERAFPFGQTERRAKRTLDRAPP</sequence>
<dbReference type="OrthoDB" id="7031208at2"/>
<name>A0A1G8GMQ4_9PSED</name>
<evidence type="ECO:0000313" key="3">
    <source>
        <dbReference type="EMBL" id="SDH95577.1"/>
    </source>
</evidence>
<organism evidence="3 4">
    <name type="scientific">Pseudomonas panipatensis</name>
    <dbReference type="NCBI Taxonomy" id="428992"/>
    <lineage>
        <taxon>Bacteria</taxon>
        <taxon>Pseudomonadati</taxon>
        <taxon>Pseudomonadota</taxon>
        <taxon>Gammaproteobacteria</taxon>
        <taxon>Pseudomonadales</taxon>
        <taxon>Pseudomonadaceae</taxon>
        <taxon>Pseudomonas</taxon>
    </lineage>
</organism>
<accession>A0A1G8GMQ4</accession>